<reference evidence="2 3" key="1">
    <citation type="submission" date="2022-01" db="EMBL/GenBank/DDBJ databases">
        <title>A chromosome-scale genome assembly of the false clownfish, Amphiprion ocellaris.</title>
        <authorList>
            <person name="Ryu T."/>
        </authorList>
    </citation>
    <scope>NUCLEOTIDE SEQUENCE [LARGE SCALE GENOMIC DNA]</scope>
</reference>
<dbReference type="Proteomes" id="UP001501940">
    <property type="component" value="Chromosome 7"/>
</dbReference>
<accession>A0AAQ5ZRS3</accession>
<dbReference type="AlphaFoldDB" id="A0AAQ5ZRS3"/>
<reference evidence="2" key="2">
    <citation type="submission" date="2025-08" db="UniProtKB">
        <authorList>
            <consortium name="Ensembl"/>
        </authorList>
    </citation>
    <scope>IDENTIFICATION</scope>
</reference>
<keyword evidence="3" id="KW-1185">Reference proteome</keyword>
<name>A0AAQ5ZRS3_AMPOC</name>
<evidence type="ECO:0000313" key="2">
    <source>
        <dbReference type="Ensembl" id="ENSAOCP00000067517.1"/>
    </source>
</evidence>
<keyword evidence="1" id="KW-0732">Signal</keyword>
<evidence type="ECO:0000313" key="3">
    <source>
        <dbReference type="Proteomes" id="UP001501940"/>
    </source>
</evidence>
<dbReference type="Ensembl" id="ENSAOCT00000060900.1">
    <property type="protein sequence ID" value="ENSAOCP00000067517.1"/>
    <property type="gene ID" value="ENSAOCG00000029253.1"/>
</dbReference>
<organism evidence="2 3">
    <name type="scientific">Amphiprion ocellaris</name>
    <name type="common">Clown anemonefish</name>
    <dbReference type="NCBI Taxonomy" id="80972"/>
    <lineage>
        <taxon>Eukaryota</taxon>
        <taxon>Metazoa</taxon>
        <taxon>Chordata</taxon>
        <taxon>Craniata</taxon>
        <taxon>Vertebrata</taxon>
        <taxon>Euteleostomi</taxon>
        <taxon>Actinopterygii</taxon>
        <taxon>Neopterygii</taxon>
        <taxon>Teleostei</taxon>
        <taxon>Neoteleostei</taxon>
        <taxon>Acanthomorphata</taxon>
        <taxon>Ovalentaria</taxon>
        <taxon>Pomacentridae</taxon>
        <taxon>Amphiprion</taxon>
    </lineage>
</organism>
<protein>
    <submittedName>
        <fullName evidence="2">Uncharacterized protein</fullName>
    </submittedName>
</protein>
<reference evidence="2" key="3">
    <citation type="submission" date="2025-09" db="UniProtKB">
        <authorList>
            <consortium name="Ensembl"/>
        </authorList>
    </citation>
    <scope>IDENTIFICATION</scope>
</reference>
<feature type="signal peptide" evidence="1">
    <location>
        <begin position="1"/>
        <end position="26"/>
    </location>
</feature>
<proteinExistence type="predicted"/>
<sequence length="82" mass="9130">SYRWKPNNILYSLFCFAFLCLSVCQACTAPTVDVSSQPCIPDLPPSLPGHCLRGLTDLLEIQASGAFKTFPLNTIKAQYNYR</sequence>
<feature type="chain" id="PRO_5043635993" evidence="1">
    <location>
        <begin position="27"/>
        <end position="82"/>
    </location>
</feature>
<evidence type="ECO:0000256" key="1">
    <source>
        <dbReference type="SAM" id="SignalP"/>
    </source>
</evidence>